<dbReference type="RefSeq" id="XP_006683046.1">
    <property type="nucleotide sequence ID" value="XM_006682983.1"/>
</dbReference>
<evidence type="ECO:0000256" key="3">
    <source>
        <dbReference type="ARBA" id="ARBA00017088"/>
    </source>
</evidence>
<evidence type="ECO:0000313" key="13">
    <source>
        <dbReference type="EMBL" id="EGF76317.1"/>
    </source>
</evidence>
<protein>
    <recommendedName>
        <fullName evidence="3">Probable lysosomal cobalamin transporter</fullName>
    </recommendedName>
</protein>
<dbReference type="PANTHER" id="PTHR16130:SF2">
    <property type="entry name" value="LYSOSOMAL COBALAMIN TRANSPORT ESCORT PROTEIN LMBD1"/>
    <property type="match status" value="1"/>
</dbReference>
<feature type="transmembrane region" description="Helical" evidence="12">
    <location>
        <begin position="6"/>
        <end position="26"/>
    </location>
</feature>
<feature type="transmembrane region" description="Helical" evidence="12">
    <location>
        <begin position="135"/>
        <end position="157"/>
    </location>
</feature>
<comment type="function">
    <text evidence="11">Probable lysosomal cobalamin transporter. Required to export cobalamin from lysosomes allowing its conversion to cofactors.</text>
</comment>
<evidence type="ECO:0000256" key="12">
    <source>
        <dbReference type="SAM" id="Phobius"/>
    </source>
</evidence>
<evidence type="ECO:0000256" key="10">
    <source>
        <dbReference type="ARBA" id="ARBA00023285"/>
    </source>
</evidence>
<sequence length="539" mass="59097">MRATWEPWALYAFLTMGGFGAASGMINWLQHKREYDGAVTNTVGIALGIALSIVALVPIDIYLVSSTSNIAIGAKHAWATSIAVLEITSTIKILYYILFGMLALICFGVLPFMYFYSDDKNNLDDLYSTPLHKAFALSAVPAGILVVLMLIGAYMRLPPILPTNTPWFNSLLVQNGYETGISFIIGIISFVGLIVMVTHVAYGLSHAGLFLIHQKRKELDDIDVIGSLNNVRSCIDALHQKYPGSNAERRMKAQDRRKLQSLQSEQRYLENRLTTRIPAVDTDNDSLKTIQQSAEASCDIFNFAVGGVLLLAMAIVFVISIMATLIDHALRSCGAQCSFLVTTFGTVTILDAMLYAGLNMFSIDVVLVLVLAYYMIGCIFYMMKQYGVGVVGFSLYSLAPGSTLPQALVLFTSAAIVSVPAWIYLMIIAAPQYMAFGAQTVCNVMDSTGKRNCTLTPAQLYSCQFTSPVDVCTPSIISTLVSRYLYTLPLFGTGFYSVSWIFCIVVCIGVVMTVWSPQKKPLDQEHAHLITNASTVSRR</sequence>
<dbReference type="HOGENOM" id="CLU_505235_0_0_1"/>
<comment type="subcellular location">
    <subcellularLocation>
        <location evidence="1">Lysosome membrane</location>
        <topology evidence="1">Multi-pass membrane protein</topology>
    </subcellularLocation>
</comment>
<dbReference type="InParanoid" id="F4PEK0"/>
<dbReference type="GeneID" id="18239693"/>
<dbReference type="OMA" id="FWAQFVF"/>
<feature type="transmembrane region" description="Helical" evidence="12">
    <location>
        <begin position="365"/>
        <end position="383"/>
    </location>
</feature>
<reference evidence="13 14" key="1">
    <citation type="submission" date="2009-12" db="EMBL/GenBank/DDBJ databases">
        <title>The draft genome of Batrachochytrium dendrobatidis.</title>
        <authorList>
            <consortium name="US DOE Joint Genome Institute (JGI-PGF)"/>
            <person name="Kuo A."/>
            <person name="Salamov A."/>
            <person name="Schmutz J."/>
            <person name="Lucas S."/>
            <person name="Pitluck S."/>
            <person name="Rosenblum E."/>
            <person name="Stajich J."/>
            <person name="Eisen M."/>
            <person name="Grigoriev I.V."/>
        </authorList>
    </citation>
    <scope>NUCLEOTIDE SEQUENCE [LARGE SCALE GENOMIC DNA]</scope>
    <source>
        <strain evidence="14">JAM81 / FGSC 10211</strain>
    </source>
</reference>
<evidence type="ECO:0000256" key="6">
    <source>
        <dbReference type="ARBA" id="ARBA00022692"/>
    </source>
</evidence>
<dbReference type="GO" id="GO:0072665">
    <property type="term" value="P:protein localization to vacuole"/>
    <property type="evidence" value="ECO:0000318"/>
    <property type="project" value="GO_Central"/>
</dbReference>
<dbReference type="PANTHER" id="PTHR16130">
    <property type="entry name" value="LYSOSOMAL COBALAMIN TRANSPORTER-RELATED"/>
    <property type="match status" value="1"/>
</dbReference>
<dbReference type="Proteomes" id="UP000007241">
    <property type="component" value="Unassembled WGS sequence"/>
</dbReference>
<keyword evidence="7 12" id="KW-1133">Transmembrane helix</keyword>
<dbReference type="STRING" id="684364.F4PEK0"/>
<name>F4PEK0_BATDJ</name>
<evidence type="ECO:0000256" key="11">
    <source>
        <dbReference type="ARBA" id="ARBA00025515"/>
    </source>
</evidence>
<dbReference type="GO" id="GO:0005774">
    <property type="term" value="C:vacuolar membrane"/>
    <property type="evidence" value="ECO:0000318"/>
    <property type="project" value="GO_Central"/>
</dbReference>
<dbReference type="AlphaFoldDB" id="F4PEK0"/>
<feature type="transmembrane region" description="Helical" evidence="12">
    <location>
        <begin position="300"/>
        <end position="326"/>
    </location>
</feature>
<keyword evidence="4" id="KW-0813">Transport</keyword>
<dbReference type="EMBL" id="GL882898">
    <property type="protein sequence ID" value="EGF76317.1"/>
    <property type="molecule type" value="Genomic_DNA"/>
</dbReference>
<comment type="similarity">
    <text evidence="2">Belongs to the LIMR family. LMBRD1 subfamily.</text>
</comment>
<feature type="transmembrane region" description="Helical" evidence="12">
    <location>
        <begin position="338"/>
        <end position="358"/>
    </location>
</feature>
<dbReference type="InterPro" id="IPR050854">
    <property type="entry name" value="LMBD1_LysCbl_Transport"/>
</dbReference>
<keyword evidence="8 12" id="KW-0472">Membrane</keyword>
<keyword evidence="6 12" id="KW-0812">Transmembrane</keyword>
<organism evidence="13 14">
    <name type="scientific">Batrachochytrium dendrobatidis (strain JAM81 / FGSC 10211)</name>
    <name type="common">Frog chytrid fungus</name>
    <dbReference type="NCBI Taxonomy" id="684364"/>
    <lineage>
        <taxon>Eukaryota</taxon>
        <taxon>Fungi</taxon>
        <taxon>Fungi incertae sedis</taxon>
        <taxon>Chytridiomycota</taxon>
        <taxon>Chytridiomycota incertae sedis</taxon>
        <taxon>Chytridiomycetes</taxon>
        <taxon>Rhizophydiales</taxon>
        <taxon>Rhizophydiales incertae sedis</taxon>
        <taxon>Batrachochytrium</taxon>
    </lineage>
</organism>
<evidence type="ECO:0000256" key="5">
    <source>
        <dbReference type="ARBA" id="ARBA00022628"/>
    </source>
</evidence>
<evidence type="ECO:0000256" key="8">
    <source>
        <dbReference type="ARBA" id="ARBA00023136"/>
    </source>
</evidence>
<feature type="transmembrane region" description="Helical" evidence="12">
    <location>
        <begin position="181"/>
        <end position="212"/>
    </location>
</feature>
<feature type="transmembrane region" description="Helical" evidence="12">
    <location>
        <begin position="403"/>
        <end position="425"/>
    </location>
</feature>
<evidence type="ECO:0000313" key="14">
    <source>
        <dbReference type="Proteomes" id="UP000007241"/>
    </source>
</evidence>
<evidence type="ECO:0000256" key="9">
    <source>
        <dbReference type="ARBA" id="ARBA00023228"/>
    </source>
</evidence>
<dbReference type="InterPro" id="IPR006876">
    <property type="entry name" value="LMBR1-like_membr_prot"/>
</dbReference>
<keyword evidence="5" id="KW-0846">Cobalamin</keyword>
<feature type="transmembrane region" description="Helical" evidence="12">
    <location>
        <begin position="93"/>
        <end position="115"/>
    </location>
</feature>
<keyword evidence="14" id="KW-1185">Reference proteome</keyword>
<keyword evidence="10" id="KW-0170">Cobalt</keyword>
<evidence type="ECO:0000256" key="2">
    <source>
        <dbReference type="ARBA" id="ARBA00009901"/>
    </source>
</evidence>
<evidence type="ECO:0000256" key="1">
    <source>
        <dbReference type="ARBA" id="ARBA00004155"/>
    </source>
</evidence>
<accession>F4PEK0</accession>
<dbReference type="GO" id="GO:0031419">
    <property type="term" value="F:cobalamin binding"/>
    <property type="evidence" value="ECO:0007669"/>
    <property type="project" value="UniProtKB-KW"/>
</dbReference>
<feature type="transmembrane region" description="Helical" evidence="12">
    <location>
        <begin position="38"/>
        <end position="59"/>
    </location>
</feature>
<evidence type="ECO:0000256" key="4">
    <source>
        <dbReference type="ARBA" id="ARBA00022448"/>
    </source>
</evidence>
<dbReference type="OrthoDB" id="73273at2759"/>
<proteinExistence type="inferred from homology"/>
<keyword evidence="9" id="KW-0458">Lysosome</keyword>
<gene>
    <name evidence="13" type="ORF">BATDEDRAFT_28617</name>
</gene>
<evidence type="ECO:0000256" key="7">
    <source>
        <dbReference type="ARBA" id="ARBA00022989"/>
    </source>
</evidence>
<feature type="transmembrane region" description="Helical" evidence="12">
    <location>
        <begin position="493"/>
        <end position="515"/>
    </location>
</feature>
<dbReference type="Pfam" id="PF04791">
    <property type="entry name" value="LMBR1"/>
    <property type="match status" value="1"/>
</dbReference>